<sequence>MNVYEIVLQDENLKLHKLIKVKDIIYDPLKKDESFLWFWIYADTSEFFNFDLWDDLDRAQINQNIQYNGNSFKVVEINNNKKINYS</sequence>
<accession>A0A833U0S3</accession>
<evidence type="ECO:0000313" key="2">
    <source>
        <dbReference type="Proteomes" id="UP000490535"/>
    </source>
</evidence>
<comment type="caution">
    <text evidence="1">The sequence shown here is derived from an EMBL/GenBank/DDBJ whole genome shotgun (WGS) entry which is preliminary data.</text>
</comment>
<dbReference type="EMBL" id="WNDP01000010">
    <property type="protein sequence ID" value="KAF1027438.1"/>
    <property type="molecule type" value="Genomic_DNA"/>
</dbReference>
<name>A0A833U0S3_ACIBZ</name>
<dbReference type="Proteomes" id="UP000490535">
    <property type="component" value="Unassembled WGS sequence"/>
</dbReference>
<proteinExistence type="predicted"/>
<dbReference type="AlphaFoldDB" id="A0A833U0S3"/>
<protein>
    <submittedName>
        <fullName evidence="1">Uncharacterized protein</fullName>
    </submittedName>
</protein>
<gene>
    <name evidence="1" type="ORF">GAK29_00683</name>
</gene>
<evidence type="ECO:0000313" key="1">
    <source>
        <dbReference type="EMBL" id="KAF1027438.1"/>
    </source>
</evidence>
<organism evidence="1 2">
    <name type="scientific">Acinetobacter bereziniae</name>
    <name type="common">Acinetobacter genomosp. 10</name>
    <dbReference type="NCBI Taxonomy" id="106648"/>
    <lineage>
        <taxon>Bacteria</taxon>
        <taxon>Pseudomonadati</taxon>
        <taxon>Pseudomonadota</taxon>
        <taxon>Gammaproteobacteria</taxon>
        <taxon>Moraxellales</taxon>
        <taxon>Moraxellaceae</taxon>
        <taxon>Acinetobacter</taxon>
    </lineage>
</organism>
<reference evidence="2" key="1">
    <citation type="journal article" date="2020" name="MBio">
        <title>Horizontal gene transfer to a defensive symbiont with a reduced genome amongst a multipartite beetle microbiome.</title>
        <authorList>
            <person name="Waterworth S.C."/>
            <person name="Florez L.V."/>
            <person name="Rees E.R."/>
            <person name="Hertweck C."/>
            <person name="Kaltenpoth M."/>
            <person name="Kwan J.C."/>
        </authorList>
    </citation>
    <scope>NUCLEOTIDE SEQUENCE [LARGE SCALE GENOMIC DNA]</scope>
</reference>